<dbReference type="AlphaFoldDB" id="A0A4P7W4B1"/>
<gene>
    <name evidence="1" type="ORF">E7747_11610</name>
</gene>
<dbReference type="Proteomes" id="UP000297149">
    <property type="component" value="Chromosome"/>
</dbReference>
<dbReference type="KEGG" id="ddb:E7747_11610"/>
<evidence type="ECO:0000313" key="1">
    <source>
        <dbReference type="EMBL" id="QCD42873.1"/>
    </source>
</evidence>
<sequence length="74" mass="9086">MKSKRRSKTMEQQARYYEVPDMEIYMYETYLNGNFSDLRRLYKELNRKGRRQFIGYVLTEVHEEDLKGILETIL</sequence>
<organism evidence="1 2">
    <name type="scientific">Duncaniella dubosii</name>
    <dbReference type="NCBI Taxonomy" id="2518971"/>
    <lineage>
        <taxon>Bacteria</taxon>
        <taxon>Pseudomonadati</taxon>
        <taxon>Bacteroidota</taxon>
        <taxon>Bacteroidia</taxon>
        <taxon>Bacteroidales</taxon>
        <taxon>Muribaculaceae</taxon>
        <taxon>Duncaniella</taxon>
    </lineage>
</organism>
<dbReference type="RefSeq" id="WP_136416089.1">
    <property type="nucleotide sequence ID" value="NZ_CAXHQF010000201.1"/>
</dbReference>
<keyword evidence="2" id="KW-1185">Reference proteome</keyword>
<reference evidence="2" key="1">
    <citation type="submission" date="2019-02" db="EMBL/GenBank/DDBJ databases">
        <title>Isolation and identification of novel species under the genus Muribaculum.</title>
        <authorList>
            <person name="Miyake S."/>
            <person name="Ding Y."/>
            <person name="Low A."/>
            <person name="Soh M."/>
            <person name="Seedorf H."/>
        </authorList>
    </citation>
    <scope>NUCLEOTIDE SEQUENCE [LARGE SCALE GENOMIC DNA]</scope>
    <source>
        <strain evidence="2">H5</strain>
    </source>
</reference>
<protein>
    <submittedName>
        <fullName evidence="1">Uncharacterized protein</fullName>
    </submittedName>
</protein>
<proteinExistence type="predicted"/>
<evidence type="ECO:0000313" key="2">
    <source>
        <dbReference type="Proteomes" id="UP000297149"/>
    </source>
</evidence>
<accession>A0A4P7W4B1</accession>
<dbReference type="EMBL" id="CP039396">
    <property type="protein sequence ID" value="QCD42873.1"/>
    <property type="molecule type" value="Genomic_DNA"/>
</dbReference>
<name>A0A4P7W4B1_9BACT</name>